<feature type="coiled-coil region" evidence="1">
    <location>
        <begin position="44"/>
        <end position="78"/>
    </location>
</feature>
<proteinExistence type="predicted"/>
<keyword evidence="1" id="KW-0175">Coiled coil</keyword>
<dbReference type="OrthoDB" id="5859984at2759"/>
<dbReference type="EMBL" id="KZ364393">
    <property type="protein sequence ID" value="PIO57665.1"/>
    <property type="molecule type" value="Genomic_DNA"/>
</dbReference>
<gene>
    <name evidence="2" type="ORF">TELCIR_20915</name>
</gene>
<protein>
    <submittedName>
        <fullName evidence="2">Uncharacterized protein</fullName>
    </submittedName>
</protein>
<reference evidence="2 3" key="1">
    <citation type="submission" date="2015-09" db="EMBL/GenBank/DDBJ databases">
        <title>Draft genome of the parasitic nematode Teladorsagia circumcincta isolate WARC Sus (inbred).</title>
        <authorList>
            <person name="Mitreva M."/>
        </authorList>
    </citation>
    <scope>NUCLEOTIDE SEQUENCE [LARGE SCALE GENOMIC DNA]</scope>
    <source>
        <strain evidence="2 3">S</strain>
    </source>
</reference>
<evidence type="ECO:0000256" key="1">
    <source>
        <dbReference type="SAM" id="Coils"/>
    </source>
</evidence>
<keyword evidence="3" id="KW-1185">Reference proteome</keyword>
<dbReference type="Proteomes" id="UP000230423">
    <property type="component" value="Unassembled WGS sequence"/>
</dbReference>
<organism evidence="2 3">
    <name type="scientific">Teladorsagia circumcincta</name>
    <name type="common">Brown stomach worm</name>
    <name type="synonym">Ostertagia circumcincta</name>
    <dbReference type="NCBI Taxonomy" id="45464"/>
    <lineage>
        <taxon>Eukaryota</taxon>
        <taxon>Metazoa</taxon>
        <taxon>Ecdysozoa</taxon>
        <taxon>Nematoda</taxon>
        <taxon>Chromadorea</taxon>
        <taxon>Rhabditida</taxon>
        <taxon>Rhabditina</taxon>
        <taxon>Rhabditomorpha</taxon>
        <taxon>Strongyloidea</taxon>
        <taxon>Trichostrongylidae</taxon>
        <taxon>Teladorsagia</taxon>
    </lineage>
</organism>
<accession>A0A2G9TI95</accession>
<evidence type="ECO:0000313" key="3">
    <source>
        <dbReference type="Proteomes" id="UP000230423"/>
    </source>
</evidence>
<sequence>MDLRSGAARTVNGQKDGGLEVAGVALSEELQVQVEAITKSNRIADGIKKVIAAITRELQSLRAENRELRQELDCIRKSVPCDSTPKA</sequence>
<name>A0A2G9TI95_TELCI</name>
<evidence type="ECO:0000313" key="2">
    <source>
        <dbReference type="EMBL" id="PIO57665.1"/>
    </source>
</evidence>
<feature type="non-terminal residue" evidence="2">
    <location>
        <position position="87"/>
    </location>
</feature>
<dbReference type="AlphaFoldDB" id="A0A2G9TI95"/>